<evidence type="ECO:0000259" key="14">
    <source>
        <dbReference type="PROSITE" id="PS51192"/>
    </source>
</evidence>
<dbReference type="FunFam" id="3.40.50.300:FF:000113">
    <property type="entry name" value="Preprotein translocase subunit SecA"/>
    <property type="match status" value="1"/>
</dbReference>
<dbReference type="InterPro" id="IPR036670">
    <property type="entry name" value="SecA_X-link_sf"/>
</dbReference>
<evidence type="ECO:0000256" key="1">
    <source>
        <dbReference type="ARBA" id="ARBA00004170"/>
    </source>
</evidence>
<evidence type="ECO:0000256" key="3">
    <source>
        <dbReference type="ARBA" id="ARBA00022448"/>
    </source>
</evidence>
<dbReference type="FunFam" id="1.10.3060.10:FF:000003">
    <property type="entry name" value="Protein translocase subunit SecA"/>
    <property type="match status" value="1"/>
</dbReference>
<evidence type="ECO:0000256" key="13">
    <source>
        <dbReference type="RuleBase" id="RU003874"/>
    </source>
</evidence>
<dbReference type="GO" id="GO:0005524">
    <property type="term" value="F:ATP binding"/>
    <property type="evidence" value="ECO:0007669"/>
    <property type="project" value="UniProtKB-UniRule"/>
</dbReference>
<dbReference type="CDD" id="cd18803">
    <property type="entry name" value="SF2_C_secA"/>
    <property type="match status" value="1"/>
</dbReference>
<dbReference type="Gene3D" id="3.40.50.300">
    <property type="entry name" value="P-loop containing nucleotide triphosphate hydrolases"/>
    <property type="match status" value="2"/>
</dbReference>
<evidence type="ECO:0000256" key="2">
    <source>
        <dbReference type="ARBA" id="ARBA00007650"/>
    </source>
</evidence>
<dbReference type="InterPro" id="IPR027417">
    <property type="entry name" value="P-loop_NTPase"/>
</dbReference>
<dbReference type="Pfam" id="PF01043">
    <property type="entry name" value="SecA_PP_bind"/>
    <property type="match status" value="1"/>
</dbReference>
<dbReference type="Pfam" id="PF21090">
    <property type="entry name" value="P-loop_SecA"/>
    <property type="match status" value="1"/>
</dbReference>
<evidence type="ECO:0000256" key="10">
    <source>
        <dbReference type="ARBA" id="ARBA00023010"/>
    </source>
</evidence>
<dbReference type="InterPro" id="IPR000185">
    <property type="entry name" value="SecA"/>
</dbReference>
<feature type="binding site" evidence="12">
    <location>
        <begin position="119"/>
        <end position="123"/>
    </location>
    <ligand>
        <name>ATP</name>
        <dbReference type="ChEBI" id="CHEBI:30616"/>
    </ligand>
</feature>
<dbReference type="Gene3D" id="1.10.3060.10">
    <property type="entry name" value="Helical scaffold and wing domains of SecA"/>
    <property type="match status" value="1"/>
</dbReference>
<dbReference type="InterPro" id="IPR020937">
    <property type="entry name" value="SecA_CS"/>
</dbReference>
<reference evidence="16 17" key="1">
    <citation type="submission" date="2017-09" db="EMBL/GenBank/DDBJ databases">
        <title>Depth-based differentiation of microbial function through sediment-hosted aquifers and enrichment of novel symbionts in the deep terrestrial subsurface.</title>
        <authorList>
            <person name="Probst A.J."/>
            <person name="Ladd B."/>
            <person name="Jarett J.K."/>
            <person name="Geller-Mcgrath D.E."/>
            <person name="Sieber C.M."/>
            <person name="Emerson J.B."/>
            <person name="Anantharaman K."/>
            <person name="Thomas B.C."/>
            <person name="Malmstrom R."/>
            <person name="Stieglmeier M."/>
            <person name="Klingl A."/>
            <person name="Woyke T."/>
            <person name="Ryan C.M."/>
            <person name="Banfield J.F."/>
        </authorList>
    </citation>
    <scope>NUCLEOTIDE SEQUENCE [LARGE SCALE GENOMIC DNA]</scope>
    <source>
        <strain evidence="16">CG17_big_fil_post_rev_8_21_14_2_50_48_46</strain>
    </source>
</reference>
<dbReference type="NCBIfam" id="TIGR00963">
    <property type="entry name" value="secA"/>
    <property type="match status" value="1"/>
</dbReference>
<evidence type="ECO:0000256" key="5">
    <source>
        <dbReference type="ARBA" id="ARBA00022490"/>
    </source>
</evidence>
<dbReference type="GO" id="GO:0008564">
    <property type="term" value="F:protein-exporting ATPase activity"/>
    <property type="evidence" value="ECO:0007669"/>
    <property type="project" value="UniProtKB-EC"/>
</dbReference>
<evidence type="ECO:0000256" key="9">
    <source>
        <dbReference type="ARBA" id="ARBA00022967"/>
    </source>
</evidence>
<dbReference type="GO" id="GO:0005886">
    <property type="term" value="C:plasma membrane"/>
    <property type="evidence" value="ECO:0007669"/>
    <property type="project" value="UniProtKB-SubCell"/>
</dbReference>
<feature type="binding site" evidence="12">
    <location>
        <position position="535"/>
    </location>
    <ligand>
        <name>ATP</name>
        <dbReference type="ChEBI" id="CHEBI:30616"/>
    </ligand>
</feature>
<evidence type="ECO:0000313" key="17">
    <source>
        <dbReference type="Proteomes" id="UP000231019"/>
    </source>
</evidence>
<dbReference type="InterPro" id="IPR036266">
    <property type="entry name" value="SecA_Wing/Scaffold_sf"/>
</dbReference>
<dbReference type="PROSITE" id="PS51196">
    <property type="entry name" value="SECA_MOTOR_DEAD"/>
    <property type="match status" value="1"/>
</dbReference>
<dbReference type="PROSITE" id="PS51192">
    <property type="entry name" value="HELICASE_ATP_BIND_1"/>
    <property type="match status" value="1"/>
</dbReference>
<dbReference type="AlphaFoldDB" id="A0A2M7G1S4"/>
<comment type="catalytic activity">
    <reaction evidence="12">
        <text>ATP + H2O + cellular proteinSide 1 = ADP + phosphate + cellular proteinSide 2.</text>
        <dbReference type="EC" id="7.4.2.8"/>
    </reaction>
</comment>
<dbReference type="GO" id="GO:0043952">
    <property type="term" value="P:protein transport by the Sec complex"/>
    <property type="evidence" value="ECO:0007669"/>
    <property type="project" value="UniProtKB-ARBA"/>
</dbReference>
<dbReference type="GO" id="GO:0065002">
    <property type="term" value="P:intracellular protein transmembrane transport"/>
    <property type="evidence" value="ECO:0007669"/>
    <property type="project" value="UniProtKB-UniRule"/>
</dbReference>
<dbReference type="SMART" id="SM00957">
    <property type="entry name" value="SecA_DEAD"/>
    <property type="match status" value="1"/>
</dbReference>
<evidence type="ECO:0000256" key="8">
    <source>
        <dbReference type="ARBA" id="ARBA00022927"/>
    </source>
</evidence>
<keyword evidence="9 12" id="KW-1278">Translocase</keyword>
<keyword evidence="7 12" id="KW-0067">ATP-binding</keyword>
<accession>A0A2M7G1S4</accession>
<sequence length="905" mass="103719">MLKLLQKLVGDPHKKTIDKIQPIVEKINSLEDAIQPLSDDDLRSKTYEFRQKIDNATRGLTDKDKKYQKEQELLNELLPEAFAVVREASRRVLNQRHFNVQLIGGIVLHRGQISEMKTGEGKTLVSTSPTYLNALAGRGVHVVTVNDYLAGRDSEWMGQIHRFLGLKVGAILHHLTPHERRKVYAGDVIYGTNNEFGFDYLRDNMSTDLDQCVQRELHYAIIDEVDSILIDEARTPLIISGQLAQPAETYQQFSKIVSRLEGKHKDYNKKKKLLDEIDYEEDEKDCDYVIDEKQKNIILTERGILKAQKILNIHDLFSAEQPELAHHLIIALKSKELYRRDVEYVVRPNERGEMEVVIVDEFTGRLMFGRRYSDGLHQAIEAKEGVKIQDETQTLATITLQNYFRLYRKLGGMTGTAITEEAEFGKIYNLPVVVIPTNRPVVRKDQPDIIYKNVKAKFHAVADEIEAMHALGRPVLVGTVSIEKSEQISDILKRRGVKHNVLNAKNHEKEAEIIAQAGRKAAVTIATNMAGRGTDILLGGNAEFLLLRKLRLEGFESIESAPVELKDKMLKEIEAQISAERDDVRDAGGLHVIATERHESRRIDNQLRGRAGRQGDPGSSRFFLSLEDDLMRMFGGDRVSRVMDMLKVEENEPIESGMVTKAIENAQKKVEMYHFGVRKNILEYDEVMNSQRTIIYEQRRKILEGDSLRPVVEEMITRNMEDILNTYAQPGIPQEEWDLPGLHQELSHHIPLMNSIHLDELRIPIEGLQVFIKEQALNAYEAKEMILGEELMRDLERMVILRVIDQKWIDHLHEVDALREGIGLRAYGQKDPLIEYKKEAREIFQEMMTNIRIEVVTTLFHLQVQYDMPMMPPMMPMELNYEEVDAEEIPEGLPEGLSLEGSEPV</sequence>
<feature type="domain" description="Helicase ATP-binding" evidence="14">
    <location>
        <begin position="103"/>
        <end position="261"/>
    </location>
</feature>
<comment type="caution">
    <text evidence="16">The sequence shown here is derived from an EMBL/GenBank/DDBJ whole genome shotgun (WGS) entry which is preliminary data.</text>
</comment>
<proteinExistence type="inferred from homology"/>
<gene>
    <name evidence="12" type="primary">secA</name>
    <name evidence="16" type="ORF">COW36_16270</name>
</gene>
<evidence type="ECO:0000256" key="6">
    <source>
        <dbReference type="ARBA" id="ARBA00022741"/>
    </source>
</evidence>
<keyword evidence="11 12" id="KW-0472">Membrane</keyword>
<keyword evidence="10 12" id="KW-0811">Translocation</keyword>
<dbReference type="GO" id="GO:0006605">
    <property type="term" value="P:protein targeting"/>
    <property type="evidence" value="ECO:0007669"/>
    <property type="project" value="UniProtKB-UniRule"/>
</dbReference>
<evidence type="ECO:0000259" key="15">
    <source>
        <dbReference type="PROSITE" id="PS51196"/>
    </source>
</evidence>
<dbReference type="CDD" id="cd17928">
    <property type="entry name" value="DEXDc_SecA"/>
    <property type="match status" value="1"/>
</dbReference>
<keyword evidence="3 12" id="KW-0813">Transport</keyword>
<evidence type="ECO:0000256" key="12">
    <source>
        <dbReference type="HAMAP-Rule" id="MF_01382"/>
    </source>
</evidence>
<keyword evidence="5 12" id="KW-0963">Cytoplasm</keyword>
<dbReference type="EC" id="7.4.2.8" evidence="12"/>
<dbReference type="InterPro" id="IPR014001">
    <property type="entry name" value="Helicase_ATP-bd"/>
</dbReference>
<dbReference type="SUPFAM" id="SSF81886">
    <property type="entry name" value="Helical scaffold and wing domains of SecA"/>
    <property type="match status" value="1"/>
</dbReference>
<dbReference type="PANTHER" id="PTHR30612">
    <property type="entry name" value="SECA INNER MEMBRANE COMPONENT OF SEC PROTEIN SECRETION SYSTEM"/>
    <property type="match status" value="1"/>
</dbReference>
<evidence type="ECO:0000256" key="11">
    <source>
        <dbReference type="ARBA" id="ARBA00023136"/>
    </source>
</evidence>
<keyword evidence="4 12" id="KW-1003">Cell membrane</keyword>
<dbReference type="PROSITE" id="PS01312">
    <property type="entry name" value="SECA"/>
    <property type="match status" value="1"/>
</dbReference>
<dbReference type="Pfam" id="PF07516">
    <property type="entry name" value="SecA_SW"/>
    <property type="match status" value="1"/>
</dbReference>
<dbReference type="InterPro" id="IPR011130">
    <property type="entry name" value="SecA_preprotein_X-link_dom"/>
</dbReference>
<dbReference type="FunFam" id="3.90.1440.10:FF:000002">
    <property type="entry name" value="Protein translocase subunit SecA"/>
    <property type="match status" value="1"/>
</dbReference>
<dbReference type="SUPFAM" id="SSF52540">
    <property type="entry name" value="P-loop containing nucleoside triphosphate hydrolases"/>
    <property type="match status" value="2"/>
</dbReference>
<evidence type="ECO:0000313" key="16">
    <source>
        <dbReference type="EMBL" id="PIW15691.1"/>
    </source>
</evidence>
<dbReference type="Pfam" id="PF07517">
    <property type="entry name" value="SecA_DEAD"/>
    <property type="match status" value="1"/>
</dbReference>
<dbReference type="InterPro" id="IPR044722">
    <property type="entry name" value="SecA_SF2_C"/>
</dbReference>
<dbReference type="HAMAP" id="MF_01382">
    <property type="entry name" value="SecA"/>
    <property type="match status" value="1"/>
</dbReference>
<keyword evidence="8 12" id="KW-0653">Protein transport</keyword>
<dbReference type="GO" id="GO:0031522">
    <property type="term" value="C:cell envelope Sec protein transport complex"/>
    <property type="evidence" value="ECO:0007669"/>
    <property type="project" value="TreeGrafter"/>
</dbReference>
<dbReference type="SUPFAM" id="SSF81767">
    <property type="entry name" value="Pre-protein crosslinking domain of SecA"/>
    <property type="match status" value="1"/>
</dbReference>
<dbReference type="PRINTS" id="PR00906">
    <property type="entry name" value="SECA"/>
</dbReference>
<comment type="subcellular location">
    <subcellularLocation>
        <location evidence="12">Cell membrane</location>
        <topology evidence="12">Peripheral membrane protein</topology>
        <orientation evidence="12">Cytoplasmic side</orientation>
    </subcellularLocation>
    <subcellularLocation>
        <location evidence="12">Cytoplasm</location>
    </subcellularLocation>
    <subcellularLocation>
        <location evidence="1">Membrane</location>
        <topology evidence="1">Peripheral membrane protein</topology>
    </subcellularLocation>
    <text evidence="12">Distribution is 50-50.</text>
</comment>
<keyword evidence="6 12" id="KW-0547">Nucleotide-binding</keyword>
<dbReference type="InterPro" id="IPR014018">
    <property type="entry name" value="SecA_motor_DEAD"/>
</dbReference>
<comment type="similarity">
    <text evidence="2 12 13">Belongs to the SecA family.</text>
</comment>
<comment type="function">
    <text evidence="12">Part of the Sec protein translocase complex. Interacts with the SecYEG preprotein conducting channel. Has a central role in coupling the hydrolysis of ATP to the transfer of proteins into and across the cell membrane, serving as an ATP-driven molecular motor driving the stepwise translocation of polypeptide chains across the membrane.</text>
</comment>
<dbReference type="PANTHER" id="PTHR30612:SF0">
    <property type="entry name" value="CHLOROPLAST PROTEIN-TRANSPORTING ATPASE"/>
    <property type="match status" value="1"/>
</dbReference>
<protein>
    <recommendedName>
        <fullName evidence="12 13">Protein translocase subunit SecA</fullName>
        <ecNumber evidence="12">7.4.2.8</ecNumber>
    </recommendedName>
</protein>
<dbReference type="InterPro" id="IPR011116">
    <property type="entry name" value="SecA_Wing/Scaffold"/>
</dbReference>
<name>A0A2M7G1S4_9BACT</name>
<evidence type="ECO:0000256" key="4">
    <source>
        <dbReference type="ARBA" id="ARBA00022475"/>
    </source>
</evidence>
<dbReference type="Proteomes" id="UP000231019">
    <property type="component" value="Unassembled WGS sequence"/>
</dbReference>
<dbReference type="NCBIfam" id="NF009538">
    <property type="entry name" value="PRK12904.1"/>
    <property type="match status" value="1"/>
</dbReference>
<evidence type="ECO:0000256" key="7">
    <source>
        <dbReference type="ARBA" id="ARBA00022840"/>
    </source>
</evidence>
<dbReference type="InterPro" id="IPR011115">
    <property type="entry name" value="SecA_DEAD"/>
</dbReference>
<feature type="domain" description="SecA family profile" evidence="15">
    <location>
        <begin position="2"/>
        <end position="655"/>
    </location>
</feature>
<dbReference type="Gene3D" id="3.90.1440.10">
    <property type="entry name" value="SecA, preprotein cross-linking domain"/>
    <property type="match status" value="1"/>
</dbReference>
<dbReference type="GO" id="GO:0017038">
    <property type="term" value="P:protein import"/>
    <property type="evidence" value="ECO:0007669"/>
    <property type="project" value="InterPro"/>
</dbReference>
<dbReference type="SMART" id="SM00958">
    <property type="entry name" value="SecA_PP_bind"/>
    <property type="match status" value="1"/>
</dbReference>
<dbReference type="GO" id="GO:0005829">
    <property type="term" value="C:cytosol"/>
    <property type="evidence" value="ECO:0007669"/>
    <property type="project" value="TreeGrafter"/>
</dbReference>
<feature type="binding site" evidence="12">
    <location>
        <position position="101"/>
    </location>
    <ligand>
        <name>ATP</name>
        <dbReference type="ChEBI" id="CHEBI:30616"/>
    </ligand>
</feature>
<comment type="subunit">
    <text evidence="12">Monomer and homodimer. Part of the essential Sec protein translocation apparatus which comprises SecA, SecYEG and auxiliary proteins SecDF. Other proteins may also be involved.</text>
</comment>
<dbReference type="EMBL" id="PFFQ01000047">
    <property type="protein sequence ID" value="PIW15691.1"/>
    <property type="molecule type" value="Genomic_DNA"/>
</dbReference>
<organism evidence="16 17">
    <name type="scientific">bacterium (Candidatus Blackallbacteria) CG17_big_fil_post_rev_8_21_14_2_50_48_46</name>
    <dbReference type="NCBI Taxonomy" id="2014261"/>
    <lineage>
        <taxon>Bacteria</taxon>
        <taxon>Candidatus Blackallbacteria</taxon>
    </lineage>
</organism>